<dbReference type="Proteomes" id="UP001485459">
    <property type="component" value="Chromosome"/>
</dbReference>
<sequence>MDFLTSIAYLNASFLSNFKPSRDAIQATPVSKTLKLQGKSPNFQPSRGIIQATPISKTLKLQGKCLEKPHILAILTLHVKNTRMNIFSSDLSRHYWQLENKMTINSIKTTSTDL</sequence>
<organism evidence="1 2">
    <name type="scientific">Chitinophaga pollutisoli</name>
    <dbReference type="NCBI Taxonomy" id="3133966"/>
    <lineage>
        <taxon>Bacteria</taxon>
        <taxon>Pseudomonadati</taxon>
        <taxon>Bacteroidota</taxon>
        <taxon>Chitinophagia</taxon>
        <taxon>Chitinophagales</taxon>
        <taxon>Chitinophagaceae</taxon>
        <taxon>Chitinophaga</taxon>
    </lineage>
</organism>
<accession>A0ABZ2YUZ4</accession>
<dbReference type="EMBL" id="CP149822">
    <property type="protein sequence ID" value="WZN43629.1"/>
    <property type="molecule type" value="Genomic_DNA"/>
</dbReference>
<evidence type="ECO:0000313" key="1">
    <source>
        <dbReference type="EMBL" id="WZN43629.1"/>
    </source>
</evidence>
<proteinExistence type="predicted"/>
<protein>
    <submittedName>
        <fullName evidence="1">Uncharacterized protein</fullName>
    </submittedName>
</protein>
<gene>
    <name evidence="1" type="ORF">WJU16_11380</name>
</gene>
<evidence type="ECO:0000313" key="2">
    <source>
        <dbReference type="Proteomes" id="UP001485459"/>
    </source>
</evidence>
<reference evidence="2" key="1">
    <citation type="submission" date="2024-03" db="EMBL/GenBank/DDBJ databases">
        <title>Chitinophaga horti sp. nov., isolated from garden soil.</title>
        <authorList>
            <person name="Lee D.S."/>
            <person name="Han D.M."/>
            <person name="Baek J.H."/>
            <person name="Choi D.G."/>
            <person name="Jeon J.H."/>
            <person name="Jeon C.O."/>
        </authorList>
    </citation>
    <scope>NUCLEOTIDE SEQUENCE [LARGE SCALE GENOMIC DNA]</scope>
    <source>
        <strain evidence="2">GPA1</strain>
    </source>
</reference>
<name>A0ABZ2YUZ4_9BACT</name>
<keyword evidence="2" id="KW-1185">Reference proteome</keyword>
<dbReference type="RefSeq" id="WP_341838434.1">
    <property type="nucleotide sequence ID" value="NZ_CP149822.1"/>
</dbReference>